<sequence>MNKKEYWMHDLLQEMGRNIEKPRKKLWLFEDIDDVLTENSGTEAIQGIVLKLPEPKEAHWIPESFSNVQHLELLIIDNVHLRHDPKYLPNGLRFVDWSGYPSKSFPVSKRKLDVSGTAIRQVPSSIGLLKNLRGLSFKGCKGLSSTESNSWYEHLSFYSMPRNADPMDLLSSLLSLCSLSELDVRDCNLKAIPNDIGCLFSLRNLYLCGNKFVSLPESINQLSNLERMYVTNCTSLLSLPKLPSSIEGIEADNCSSLEMLPDLLKPNNSLGPSWLTLQNCFKLADNQGFIDIFVARIIKHLLLGLFRPTTMYKIIIPGSEIPEWFSHQSMGAEVNIKEPVHLCNEWMGIVACFVFYQSHFNVCLNFYLIANGYHIFPIAGIGSDSKVLSDHLMLVYMSPSFYDATDMKYLWKCDANGFSRIGIRIQVNNPGLEVKKCGFRMVYKKDIEDLNRITAQCRNNNITPYEGIDVLHHNFDNSAVVEKGKKIKRSHDDYDGARPSGEGSSNDIPNPKRI</sequence>
<feature type="domain" description="C-JID" evidence="4">
    <location>
        <begin position="316"/>
        <end position="448"/>
    </location>
</feature>
<keyword evidence="1" id="KW-0433">Leucine-rich repeat</keyword>
<dbReference type="InterPro" id="IPR045344">
    <property type="entry name" value="C-JID"/>
</dbReference>
<dbReference type="AlphaFoldDB" id="A0A2N9GRV5"/>
<dbReference type="InterPro" id="IPR032675">
    <property type="entry name" value="LRR_dom_sf"/>
</dbReference>
<dbReference type="InterPro" id="IPR044974">
    <property type="entry name" value="Disease_R_plants"/>
</dbReference>
<evidence type="ECO:0000256" key="3">
    <source>
        <dbReference type="SAM" id="MobiDB-lite"/>
    </source>
</evidence>
<organism evidence="5">
    <name type="scientific">Fagus sylvatica</name>
    <name type="common">Beechnut</name>
    <dbReference type="NCBI Taxonomy" id="28930"/>
    <lineage>
        <taxon>Eukaryota</taxon>
        <taxon>Viridiplantae</taxon>
        <taxon>Streptophyta</taxon>
        <taxon>Embryophyta</taxon>
        <taxon>Tracheophyta</taxon>
        <taxon>Spermatophyta</taxon>
        <taxon>Magnoliopsida</taxon>
        <taxon>eudicotyledons</taxon>
        <taxon>Gunneridae</taxon>
        <taxon>Pentapetalae</taxon>
        <taxon>rosids</taxon>
        <taxon>fabids</taxon>
        <taxon>Fagales</taxon>
        <taxon>Fagaceae</taxon>
        <taxon>Fagus</taxon>
    </lineage>
</organism>
<proteinExistence type="predicted"/>
<protein>
    <recommendedName>
        <fullName evidence="4">C-JID domain-containing protein</fullName>
    </recommendedName>
</protein>
<keyword evidence="2" id="KW-0677">Repeat</keyword>
<feature type="region of interest" description="Disordered" evidence="3">
    <location>
        <begin position="486"/>
        <end position="514"/>
    </location>
</feature>
<evidence type="ECO:0000256" key="2">
    <source>
        <dbReference type="ARBA" id="ARBA00022737"/>
    </source>
</evidence>
<reference evidence="5" key="1">
    <citation type="submission" date="2018-02" db="EMBL/GenBank/DDBJ databases">
        <authorList>
            <person name="Cohen D.B."/>
            <person name="Kent A.D."/>
        </authorList>
    </citation>
    <scope>NUCLEOTIDE SEQUENCE</scope>
</reference>
<name>A0A2N9GRV5_FAGSY</name>
<dbReference type="PANTHER" id="PTHR11017">
    <property type="entry name" value="LEUCINE-RICH REPEAT-CONTAINING PROTEIN"/>
    <property type="match status" value="1"/>
</dbReference>
<dbReference type="EMBL" id="OIVN01002248">
    <property type="protein sequence ID" value="SPD01994.1"/>
    <property type="molecule type" value="Genomic_DNA"/>
</dbReference>
<dbReference type="Pfam" id="PF20160">
    <property type="entry name" value="C-JID"/>
    <property type="match status" value="1"/>
</dbReference>
<dbReference type="SUPFAM" id="SSF52058">
    <property type="entry name" value="L domain-like"/>
    <property type="match status" value="1"/>
</dbReference>
<dbReference type="PANTHER" id="PTHR11017:SF555">
    <property type="entry name" value="TIR-NBS-LRR RCT1-LIKE RESISTANCE PROTEIN"/>
    <property type="match status" value="1"/>
</dbReference>
<dbReference type="Gene3D" id="3.80.10.10">
    <property type="entry name" value="Ribonuclease Inhibitor"/>
    <property type="match status" value="1"/>
</dbReference>
<gene>
    <name evidence="5" type="ORF">FSB_LOCUS29876</name>
</gene>
<evidence type="ECO:0000259" key="4">
    <source>
        <dbReference type="Pfam" id="PF20160"/>
    </source>
</evidence>
<evidence type="ECO:0000313" key="5">
    <source>
        <dbReference type="EMBL" id="SPD01994.1"/>
    </source>
</evidence>
<dbReference type="GO" id="GO:0006952">
    <property type="term" value="P:defense response"/>
    <property type="evidence" value="ECO:0007669"/>
    <property type="project" value="InterPro"/>
</dbReference>
<accession>A0A2N9GRV5</accession>
<evidence type="ECO:0000256" key="1">
    <source>
        <dbReference type="ARBA" id="ARBA00022614"/>
    </source>
</evidence>